<dbReference type="OrthoDB" id="836646at2"/>
<feature type="transmembrane region" description="Helical" evidence="2">
    <location>
        <begin position="152"/>
        <end position="170"/>
    </location>
</feature>
<evidence type="ECO:0000256" key="1">
    <source>
        <dbReference type="SAM" id="Coils"/>
    </source>
</evidence>
<comment type="caution">
    <text evidence="3">The sequence shown here is derived from an EMBL/GenBank/DDBJ whole genome shotgun (WGS) entry which is preliminary data.</text>
</comment>
<feature type="coiled-coil region" evidence="1">
    <location>
        <begin position="106"/>
        <end position="133"/>
    </location>
</feature>
<keyword evidence="2" id="KW-0812">Transmembrane</keyword>
<keyword evidence="2" id="KW-0472">Membrane</keyword>
<name>A0A428IZR2_9BACT</name>
<proteinExistence type="predicted"/>
<evidence type="ECO:0000313" key="3">
    <source>
        <dbReference type="EMBL" id="RSK24995.1"/>
    </source>
</evidence>
<dbReference type="RefSeq" id="WP_125433136.1">
    <property type="nucleotide sequence ID" value="NZ_RWIS01000014.1"/>
</dbReference>
<dbReference type="AlphaFoldDB" id="A0A428IZR2"/>
<keyword evidence="2" id="KW-1133">Transmembrane helix</keyword>
<reference evidence="3 4" key="1">
    <citation type="submission" date="2018-12" db="EMBL/GenBank/DDBJ databases">
        <authorList>
            <person name="Feng G."/>
            <person name="Zhu H."/>
        </authorList>
    </citation>
    <scope>NUCLEOTIDE SEQUENCE [LARGE SCALE GENOMIC DNA]</scope>
    <source>
        <strain evidence="3 4">9PBR-2</strain>
    </source>
</reference>
<feature type="transmembrane region" description="Helical" evidence="2">
    <location>
        <begin position="182"/>
        <end position="203"/>
    </location>
</feature>
<keyword evidence="4" id="KW-1185">Reference proteome</keyword>
<evidence type="ECO:0000313" key="4">
    <source>
        <dbReference type="Proteomes" id="UP000280066"/>
    </source>
</evidence>
<dbReference type="EMBL" id="RWIS01000014">
    <property type="protein sequence ID" value="RSK24995.1"/>
    <property type="molecule type" value="Genomic_DNA"/>
</dbReference>
<gene>
    <name evidence="3" type="ORF">EI290_18400</name>
</gene>
<dbReference type="Proteomes" id="UP000280066">
    <property type="component" value="Unassembled WGS sequence"/>
</dbReference>
<evidence type="ECO:0000256" key="2">
    <source>
        <dbReference type="SAM" id="Phobius"/>
    </source>
</evidence>
<organism evidence="3 4">
    <name type="scientific">Hymenobacter metallilatus</name>
    <dbReference type="NCBI Taxonomy" id="2493666"/>
    <lineage>
        <taxon>Bacteria</taxon>
        <taxon>Pseudomonadati</taxon>
        <taxon>Bacteroidota</taxon>
        <taxon>Cytophagia</taxon>
        <taxon>Cytophagales</taxon>
        <taxon>Hymenobacteraceae</taxon>
        <taxon>Hymenobacter</taxon>
    </lineage>
</organism>
<accession>A0A428IZR2</accession>
<sequence length="316" mass="33687">MPFLRLPSALRRWPGRWLALAGLTACTVARQLPPPPPHESGCAPATLLAEPPGLRRLSVVELAADTALTHQMPPLLLDAANAAGLVPRLRALRRTVPGSAAHQVLAHQLRQQVARLRAVEQQARAELRCEQDRAVALATELQTAAEAHRRHLLLLALGLSLTGLLSFPVLKARTTRAFFAQAPGVICLLVAAGAAGSALLAPVPEASFAHPRNALGDVRHGPAVASALPPTVWAYLTQPASQAPAAPSRQARLRERWRTVGRRLPGSHLSQLLYEQGGLYRPAELRVRAQLLGELAAQVQPLETQLGALAATLAAE</sequence>
<keyword evidence="1" id="KW-0175">Coiled coil</keyword>
<protein>
    <submittedName>
        <fullName evidence="3">Uncharacterized protein</fullName>
    </submittedName>
</protein>